<gene>
    <name evidence="4" type="ORF">AB2U05_31325</name>
</gene>
<evidence type="ECO:0000256" key="2">
    <source>
        <dbReference type="SAM" id="Phobius"/>
    </source>
</evidence>
<feature type="region of interest" description="Disordered" evidence="1">
    <location>
        <begin position="372"/>
        <end position="394"/>
    </location>
</feature>
<dbReference type="PANTHER" id="PTHR21581">
    <property type="entry name" value="D-ALANYL-D-ALANINE CARBOXYPEPTIDASE"/>
    <property type="match status" value="1"/>
</dbReference>
<feature type="domain" description="Peptidase S11 D-alanyl-D-alanine carboxypeptidase A N-terminal" evidence="3">
    <location>
        <begin position="43"/>
        <end position="271"/>
    </location>
</feature>
<accession>A0AB39TY23</accession>
<dbReference type="InterPro" id="IPR001967">
    <property type="entry name" value="Peptidase_S11_N"/>
</dbReference>
<dbReference type="GO" id="GO:0006508">
    <property type="term" value="P:proteolysis"/>
    <property type="evidence" value="ECO:0007669"/>
    <property type="project" value="InterPro"/>
</dbReference>
<keyword evidence="2" id="KW-1133">Transmembrane helix</keyword>
<dbReference type="Gene3D" id="3.40.710.10">
    <property type="entry name" value="DD-peptidase/beta-lactamase superfamily"/>
    <property type="match status" value="1"/>
</dbReference>
<name>A0AB39TY23_9ACTN</name>
<organism evidence="4">
    <name type="scientific">Streptomyces sp. Y1</name>
    <dbReference type="NCBI Taxonomy" id="3238634"/>
    <lineage>
        <taxon>Bacteria</taxon>
        <taxon>Bacillati</taxon>
        <taxon>Actinomycetota</taxon>
        <taxon>Actinomycetes</taxon>
        <taxon>Kitasatosporales</taxon>
        <taxon>Streptomycetaceae</taxon>
        <taxon>Streptomyces</taxon>
    </lineage>
</organism>
<keyword evidence="2" id="KW-0472">Membrane</keyword>
<keyword evidence="4" id="KW-0121">Carboxypeptidase</keyword>
<dbReference type="EMBL" id="CP163445">
    <property type="protein sequence ID" value="XDQ84183.1"/>
    <property type="molecule type" value="Genomic_DNA"/>
</dbReference>
<evidence type="ECO:0000313" key="4">
    <source>
        <dbReference type="EMBL" id="XDQ84183.1"/>
    </source>
</evidence>
<evidence type="ECO:0000259" key="3">
    <source>
        <dbReference type="Pfam" id="PF00768"/>
    </source>
</evidence>
<dbReference type="PANTHER" id="PTHR21581:SF33">
    <property type="entry name" value="D-ALANYL-D-ALANINE CARBOXYPEPTIDASE DACB"/>
    <property type="match status" value="1"/>
</dbReference>
<protein>
    <submittedName>
        <fullName evidence="4">D-alanyl-D-alanine carboxypeptidase family protein</fullName>
        <ecNumber evidence="4">3.4.-.-</ecNumber>
    </submittedName>
</protein>
<evidence type="ECO:0000256" key="1">
    <source>
        <dbReference type="SAM" id="MobiDB-lite"/>
    </source>
</evidence>
<dbReference type="SUPFAM" id="SSF56601">
    <property type="entry name" value="beta-lactamase/transpeptidase-like"/>
    <property type="match status" value="1"/>
</dbReference>
<proteinExistence type="predicted"/>
<dbReference type="Pfam" id="PF00768">
    <property type="entry name" value="Peptidase_S11"/>
    <property type="match status" value="1"/>
</dbReference>
<dbReference type="AlphaFoldDB" id="A0AB39TY23"/>
<dbReference type="RefSeq" id="WP_369186022.1">
    <property type="nucleotide sequence ID" value="NZ_CP163445.1"/>
</dbReference>
<keyword evidence="4" id="KW-0378">Hydrolase</keyword>
<dbReference type="InterPro" id="IPR012338">
    <property type="entry name" value="Beta-lactam/transpept-like"/>
</dbReference>
<dbReference type="GO" id="GO:0009002">
    <property type="term" value="F:serine-type D-Ala-D-Ala carboxypeptidase activity"/>
    <property type="evidence" value="ECO:0007669"/>
    <property type="project" value="InterPro"/>
</dbReference>
<feature type="transmembrane region" description="Helical" evidence="2">
    <location>
        <begin position="345"/>
        <end position="362"/>
    </location>
</feature>
<reference evidence="4" key="1">
    <citation type="submission" date="2024-07" db="EMBL/GenBank/DDBJ databases">
        <authorList>
            <person name="Yu S.T."/>
        </authorList>
    </citation>
    <scope>NUCLEOTIDE SEQUENCE</scope>
    <source>
        <strain evidence="4">Y1</strain>
    </source>
</reference>
<dbReference type="EC" id="3.4.-.-" evidence="4"/>
<sequence>MTALPPAAPAAVAQDAGAAIGGERLGRPAVQIAPLAGAPALPATLTGRSWLVADATTGEVLAARDAHLPLPPASTLKMLFADTVLPKFDRALEHQVTPAELAGLGAGSSLVGVKENLPYRVEDLWRGVFLSSGNDAVHVLAHMNGGVQRTVTEMQARAQALQARDTKVVTPDGYDMDGQVSSAYDLTLFARAGLRNADFRSYCSTRTARFPGGLDKLTGQRTSFDIANTDRLLGKYPGLIGVKNGYTTNAGATFTGAAERDGRTLLVTVMHPEAQGKVYDEAASLLDWGFAAAGKVQPVGQLAEDTAAPAGGASSAAAPQAATDLPAWAQPPLGGPSNDPGLTPAVWTGAALAGALALWAAARTVARRRAAAAAAPSSTTAIGATAVGGRTGPRLSRRLRARLHSVRRR</sequence>
<keyword evidence="2" id="KW-0812">Transmembrane</keyword>
<keyword evidence="4" id="KW-0645">Protease</keyword>
<feature type="compositionally biased region" description="Low complexity" evidence="1">
    <location>
        <begin position="372"/>
        <end position="385"/>
    </location>
</feature>